<dbReference type="GO" id="GO:0022904">
    <property type="term" value="P:respiratory electron transport chain"/>
    <property type="evidence" value="ECO:0007669"/>
    <property type="project" value="TreeGrafter"/>
</dbReference>
<feature type="domain" description="2Fe-2S ferredoxin-type" evidence="14">
    <location>
        <begin position="8"/>
        <end position="102"/>
    </location>
</feature>
<dbReference type="InterPro" id="IPR004489">
    <property type="entry name" value="Succ_DH/fum_Rdtase_Fe-S"/>
</dbReference>
<keyword evidence="10" id="KW-0411">Iron-sulfur</keyword>
<evidence type="ECO:0000313" key="16">
    <source>
        <dbReference type="EMBL" id="MSS28522.1"/>
    </source>
</evidence>
<dbReference type="GO" id="GO:0046872">
    <property type="term" value="F:metal ion binding"/>
    <property type="evidence" value="ECO:0007669"/>
    <property type="project" value="UniProtKB-KW"/>
</dbReference>
<dbReference type="GO" id="GO:0016491">
    <property type="term" value="F:oxidoreductase activity"/>
    <property type="evidence" value="ECO:0007669"/>
    <property type="project" value="UniProtKB-KW"/>
</dbReference>
<evidence type="ECO:0000259" key="14">
    <source>
        <dbReference type="PROSITE" id="PS51085"/>
    </source>
</evidence>
<dbReference type="InterPro" id="IPR005805">
    <property type="entry name" value="Rieske_Fe-S_prot_C"/>
</dbReference>
<proteinExistence type="inferred from homology"/>
<dbReference type="InterPro" id="IPR036922">
    <property type="entry name" value="Rieske_2Fe-2S_sf"/>
</dbReference>
<keyword evidence="5" id="KW-0004">4Fe-4S</keyword>
<dbReference type="SUPFAM" id="SSF54292">
    <property type="entry name" value="2Fe-2S ferredoxin-like"/>
    <property type="match status" value="1"/>
</dbReference>
<feature type="region of interest" description="Disordered" evidence="13">
    <location>
        <begin position="247"/>
        <end position="279"/>
    </location>
</feature>
<sequence>MQSSSNTRTVRIFRYDPEKGGEGSFLSYTLDIPDPDTTTILDVLLRIQKEQDPSIAFRFACRVNMCGSCGMVINGREGLACKTNVCDLPAGQDITLRPLNHFPVIKDLVVDMGPFFAKYEDALPFFEPREKRDEPYVIKPDDQNRVDIGMATDCIACGCCVSSCTMVDSHEGYCGPAALNRAFTLLADERDALFEARLTKALDSCYNCRTEFNCTEVCPKSISGTRAIKYIQRLALKNLKAVKPLPPHPAELAGQEAAEKSAPAPAGQVETAAEARSGRTAENTRPCACYASDASRRSFLKGAGGLVGAGIVVSLGAVLGVSAVGPTLGNQPSQWVNAGPEKDFPVGGITSVTLHYKRSQAFHSEEKEVPVLVRRDSEQDFICFSSSCPHLGCAVSWDELSRRFKCACHGGAFDRDGKVIAGPPPSPLPRLPWKLENGILKVEVV</sequence>
<dbReference type="InterPro" id="IPR009051">
    <property type="entry name" value="Helical_ferredxn"/>
</dbReference>
<protein>
    <submittedName>
        <fullName evidence="16">Rieske 2Fe-2S domain-containing protein</fullName>
    </submittedName>
</protein>
<dbReference type="Pfam" id="PF13183">
    <property type="entry name" value="Fer4_8"/>
    <property type="match status" value="1"/>
</dbReference>
<dbReference type="InterPro" id="IPR025192">
    <property type="entry name" value="Succ_DH/fum_Rdtase_N"/>
</dbReference>
<keyword evidence="11" id="KW-1015">Disulfide bond</keyword>
<organism evidence="16 17">
    <name type="scientific">Desulfovibrio porci</name>
    <dbReference type="NCBI Taxonomy" id="2605782"/>
    <lineage>
        <taxon>Bacteria</taxon>
        <taxon>Pseudomonadati</taxon>
        <taxon>Thermodesulfobacteriota</taxon>
        <taxon>Desulfovibrionia</taxon>
        <taxon>Desulfovibrionales</taxon>
        <taxon>Desulfovibrionaceae</taxon>
        <taxon>Desulfovibrio</taxon>
    </lineage>
</organism>
<dbReference type="SUPFAM" id="SSF46548">
    <property type="entry name" value="alpha-helical ferredoxin"/>
    <property type="match status" value="1"/>
</dbReference>
<accession>A0A6L5XMZ2</accession>
<keyword evidence="9" id="KW-0408">Iron</keyword>
<dbReference type="PROSITE" id="PS51085">
    <property type="entry name" value="2FE2S_FER_2"/>
    <property type="match status" value="1"/>
</dbReference>
<dbReference type="GO" id="GO:0051539">
    <property type="term" value="F:4 iron, 4 sulfur cluster binding"/>
    <property type="evidence" value="ECO:0007669"/>
    <property type="project" value="UniProtKB-KW"/>
</dbReference>
<dbReference type="Gene3D" id="3.10.20.30">
    <property type="match status" value="1"/>
</dbReference>
<keyword evidence="6" id="KW-0001">2Fe-2S</keyword>
<evidence type="ECO:0000313" key="17">
    <source>
        <dbReference type="Proteomes" id="UP000477488"/>
    </source>
</evidence>
<evidence type="ECO:0000256" key="4">
    <source>
        <dbReference type="ARBA" id="ARBA00009433"/>
    </source>
</evidence>
<dbReference type="InterPro" id="IPR050573">
    <property type="entry name" value="SDH/FRD_Iron-Sulfur"/>
</dbReference>
<evidence type="ECO:0000256" key="1">
    <source>
        <dbReference type="ARBA" id="ARBA00001927"/>
    </source>
</evidence>
<dbReference type="Proteomes" id="UP000477488">
    <property type="component" value="Unassembled WGS sequence"/>
</dbReference>
<dbReference type="PRINTS" id="PR00162">
    <property type="entry name" value="RIESKE"/>
</dbReference>
<evidence type="ECO:0000259" key="15">
    <source>
        <dbReference type="PROSITE" id="PS51296"/>
    </source>
</evidence>
<comment type="similarity">
    <text evidence="4">Belongs to the succinate dehydrogenase/fumarate reductase iron-sulfur protein family.</text>
</comment>
<dbReference type="Gene3D" id="2.102.10.10">
    <property type="entry name" value="Rieske [2Fe-2S] iron-sulphur domain"/>
    <property type="match status" value="1"/>
</dbReference>
<dbReference type="PANTHER" id="PTHR11921">
    <property type="entry name" value="SUCCINATE DEHYDROGENASE IRON-SULFUR PROTEIN"/>
    <property type="match status" value="1"/>
</dbReference>
<evidence type="ECO:0000256" key="13">
    <source>
        <dbReference type="SAM" id="MobiDB-lite"/>
    </source>
</evidence>
<dbReference type="GO" id="GO:0006099">
    <property type="term" value="P:tricarboxylic acid cycle"/>
    <property type="evidence" value="ECO:0007669"/>
    <property type="project" value="InterPro"/>
</dbReference>
<dbReference type="Gene3D" id="1.10.1060.10">
    <property type="entry name" value="Alpha-helical ferredoxin"/>
    <property type="match status" value="1"/>
</dbReference>
<evidence type="ECO:0000256" key="6">
    <source>
        <dbReference type="ARBA" id="ARBA00022714"/>
    </source>
</evidence>
<dbReference type="PROSITE" id="PS51296">
    <property type="entry name" value="RIESKE"/>
    <property type="match status" value="1"/>
</dbReference>
<dbReference type="InterPro" id="IPR001041">
    <property type="entry name" value="2Fe-2S_ferredoxin-type"/>
</dbReference>
<dbReference type="GO" id="GO:0016020">
    <property type="term" value="C:membrane"/>
    <property type="evidence" value="ECO:0007669"/>
    <property type="project" value="InterPro"/>
</dbReference>
<evidence type="ECO:0000256" key="12">
    <source>
        <dbReference type="ARBA" id="ARBA00034078"/>
    </source>
</evidence>
<comment type="pathway">
    <text evidence="3">Carbohydrate metabolism; tricarboxylic acid cycle; fumarate from succinate (bacterial route): step 1/1.</text>
</comment>
<reference evidence="16 17" key="1">
    <citation type="submission" date="2019-09" db="EMBL/GenBank/DDBJ databases">
        <title>In-depth cultivation of the pig gut microbiome towards novel bacterial diversity and tailored functional studies.</title>
        <authorList>
            <person name="Wylensek D."/>
            <person name="Hitch T.C.A."/>
            <person name="Clavel T."/>
        </authorList>
    </citation>
    <scope>NUCLEOTIDE SEQUENCE [LARGE SCALE GENOMIC DNA]</scope>
    <source>
        <strain evidence="16 17">PG-178-WT-4</strain>
    </source>
</reference>
<dbReference type="Pfam" id="PF00355">
    <property type="entry name" value="Rieske"/>
    <property type="match status" value="1"/>
</dbReference>
<dbReference type="GO" id="GO:0051537">
    <property type="term" value="F:2 iron, 2 sulfur cluster binding"/>
    <property type="evidence" value="ECO:0007669"/>
    <property type="project" value="UniProtKB-KW"/>
</dbReference>
<gene>
    <name evidence="16" type="ORF">FYJ44_10875</name>
</gene>
<evidence type="ECO:0000256" key="7">
    <source>
        <dbReference type="ARBA" id="ARBA00022723"/>
    </source>
</evidence>
<evidence type="ECO:0000256" key="8">
    <source>
        <dbReference type="ARBA" id="ARBA00023002"/>
    </source>
</evidence>
<keyword evidence="17" id="KW-1185">Reference proteome</keyword>
<evidence type="ECO:0000256" key="9">
    <source>
        <dbReference type="ARBA" id="ARBA00023004"/>
    </source>
</evidence>
<dbReference type="RefSeq" id="WP_154511994.1">
    <property type="nucleotide sequence ID" value="NZ_JAXELC010000023.1"/>
</dbReference>
<comment type="cofactor">
    <cofactor evidence="12">
        <name>[2Fe-2S] cluster</name>
        <dbReference type="ChEBI" id="CHEBI:190135"/>
    </cofactor>
</comment>
<comment type="caution">
    <text evidence="16">The sequence shown here is derived from an EMBL/GenBank/DDBJ whole genome shotgun (WGS) entry which is preliminary data.</text>
</comment>
<dbReference type="Pfam" id="PF13085">
    <property type="entry name" value="Fer2_3"/>
    <property type="match status" value="1"/>
</dbReference>
<dbReference type="InterPro" id="IPR017896">
    <property type="entry name" value="4Fe4S_Fe-S-bd"/>
</dbReference>
<comment type="cofactor">
    <cofactor evidence="1">
        <name>[3Fe-4S] cluster</name>
        <dbReference type="ChEBI" id="CHEBI:21137"/>
    </cofactor>
</comment>
<dbReference type="CDD" id="cd03467">
    <property type="entry name" value="Rieske"/>
    <property type="match status" value="1"/>
</dbReference>
<evidence type="ECO:0000256" key="5">
    <source>
        <dbReference type="ARBA" id="ARBA00022485"/>
    </source>
</evidence>
<dbReference type="SUPFAM" id="SSF50022">
    <property type="entry name" value="ISP domain"/>
    <property type="match status" value="1"/>
</dbReference>
<evidence type="ECO:0000256" key="3">
    <source>
        <dbReference type="ARBA" id="ARBA00004894"/>
    </source>
</evidence>
<evidence type="ECO:0000256" key="11">
    <source>
        <dbReference type="ARBA" id="ARBA00023157"/>
    </source>
</evidence>
<dbReference type="InterPro" id="IPR017941">
    <property type="entry name" value="Rieske_2Fe-2S"/>
</dbReference>
<keyword evidence="7" id="KW-0479">Metal-binding</keyword>
<feature type="domain" description="Rieske" evidence="15">
    <location>
        <begin position="358"/>
        <end position="442"/>
    </location>
</feature>
<dbReference type="GO" id="GO:0009055">
    <property type="term" value="F:electron transfer activity"/>
    <property type="evidence" value="ECO:0007669"/>
    <property type="project" value="InterPro"/>
</dbReference>
<dbReference type="NCBIfam" id="TIGR00384">
    <property type="entry name" value="dhsB"/>
    <property type="match status" value="1"/>
</dbReference>
<keyword evidence="8" id="KW-0560">Oxidoreductase</keyword>
<dbReference type="PANTHER" id="PTHR11921:SF29">
    <property type="entry name" value="SUCCINATE DEHYDROGENASE [UBIQUINONE] IRON-SULFUR SUBUNIT, MITOCHONDRIAL"/>
    <property type="match status" value="1"/>
</dbReference>
<dbReference type="AlphaFoldDB" id="A0A6L5XMZ2"/>
<evidence type="ECO:0000256" key="10">
    <source>
        <dbReference type="ARBA" id="ARBA00023014"/>
    </source>
</evidence>
<dbReference type="InterPro" id="IPR036010">
    <property type="entry name" value="2Fe-2S_ferredoxin-like_sf"/>
</dbReference>
<comment type="cofactor">
    <cofactor evidence="2">
        <name>[4Fe-4S] cluster</name>
        <dbReference type="ChEBI" id="CHEBI:49883"/>
    </cofactor>
</comment>
<evidence type="ECO:0000256" key="2">
    <source>
        <dbReference type="ARBA" id="ARBA00001966"/>
    </source>
</evidence>
<name>A0A6L5XMZ2_9BACT</name>
<dbReference type="InterPro" id="IPR012675">
    <property type="entry name" value="Beta-grasp_dom_sf"/>
</dbReference>
<dbReference type="EMBL" id="VUMH01000011">
    <property type="protein sequence ID" value="MSS28522.1"/>
    <property type="molecule type" value="Genomic_DNA"/>
</dbReference>